<dbReference type="PANTHER" id="PTHR46730">
    <property type="entry name" value="POLYCYSTIN-1"/>
    <property type="match status" value="1"/>
</dbReference>
<comment type="subcellular location">
    <subcellularLocation>
        <location evidence="1">Membrane</location>
        <topology evidence="1">Multi-pass membrane protein</topology>
    </subcellularLocation>
</comment>
<evidence type="ECO:0000259" key="6">
    <source>
        <dbReference type="PROSITE" id="PS50093"/>
    </source>
</evidence>
<dbReference type="RefSeq" id="WP_337716386.1">
    <property type="nucleotide sequence ID" value="NZ_JBBEUB010000003.1"/>
</dbReference>
<dbReference type="InterPro" id="IPR035986">
    <property type="entry name" value="PKD_dom_sf"/>
</dbReference>
<keyword evidence="5" id="KW-0472">Membrane</keyword>
<feature type="domain" description="PKD" evidence="6">
    <location>
        <begin position="1478"/>
        <end position="1528"/>
    </location>
</feature>
<dbReference type="InterPro" id="IPR022409">
    <property type="entry name" value="PKD/Chitinase_dom"/>
</dbReference>
<sequence>MIRRLSLLTLVLFFYHISIAFSQIVIDQVASGPYTPESTIAATFSLGATCLQPGNSFNLYLVSPQGVEKSIGSYTGFYSTFVNGVIPPGTTAGTGYRLRIKSTLPVFTSSDSNPFDIKAGGKATVAINSNSKASTNPLTFGTCNTDENTPTKEFFFNNESNTGNVTVTFKNELNPGVPQTIAFGAVGTPISYTASLAHYTMFVKATMPDGSVGTKAYFLINNLAVTAFTTTSGNTVCFPVGTLEYRVDVSNKGIGVNFPGNIYKVDWGDGTSNEYTYCDIKQNNDRISHTYTKSSCGLSYRSGNQTFYNAFGVNVGLISPFCGAIGSPLSTPAKVVTRPKNLFSFPPIACVNDDIIFNNQSLPGEQANTNFPGCAPNDVKYNWYVDGALAASAKPLTYNLVHKFVTTGKHKIRLSSISDGNCQADDLELEICVQERPKPSFTLPNNLICLTAGVLTPANTSVLDNTSCPSTPVYTWNVVPAQGVSYQGGTSNSSVTPQFKFSQSGVYNITLSVKTGTCQEITLPQKIVVNTEPQATLSPEQRLCQKGDFVFGPNATDTKTTVNGTAEDLSDTYTWEVIGTGAYSFVAPSTANSRYPTINFADFGTYTVSLTHKNNCGTITVSQKITFIEAPVPTIVANSNPICNKASVTLTGAISGSYTSFTWDNGINNINFSNPSDLTTVYTPSVAERNAGKVTIFLRVNTGVPGACATVLKQIDIIILPENKLTNTNNTKVVCTGNPVDFIPKSTVDGSTFKWTATNNDGLATGYSPTGTGNITDIITNTSATSNTVVSYTIIPQKDGCDGEPFILTVTVTPKPILTATVAKAVICTGNPSGISLSSNLGNNNTLYVWTSTASLVTGNTNQVTPVSVIAINDILTNSGLNEGSVTYTITPIVNGCPGNPKTVVIKVHPTITVADAGADQSICNQSTYTLKGNAPKASEIGKWTVLPAGPLIIDPTVYNSAVTSLNPGQRYVFTWTITSPSLCSTTDDVVIDNLEALQNTITNPSGTTVCSGQQVTINGDVPIGGKPPYTYRWEISTNPSTSWTIIPDATSRDLTVTIPVSASIRRIVSGGACETISNEVNLIALPPIAGNTIGVDQVICSGSIPAPLTGPRPTGGNGSDYTYSWEKSIDNGVNWVVINGETKPTYAPSALTVSTKYRRIASSGLCSGGQASTSNSISITVKPDALASFTFASDKGCTPFNIDNQNVKAIVDVNRNDIYIWYVNETEIGRGAQFPGYQIANDNESVIIKLVVTSKQGCKADEMSHAFSTRQSIAASFTQDKSEGCGPLQVSFVNTSTSLVDADFKWDFGNGITSSLVMPPPITFQPHPQGKDTTYVTTLSVTSPCGTNVFTSSVFVKAQPIAVFSPNKTVGCSPMKVTFSNTSPGGTNTYYYDFGDGAFLTRTDKLPVEHVYVTGTIKEYTVRMRAENECGSQESSYVIQVSPNTVLPELVVNSSEKSGCAPFLVNFHNNSKGANLFRYDFGDGGSRVTRSAPEIVQYTFKNPGVYKVVLTASNGCSDTTTTETITVLEQPTTNFTADKTVGCPGLQVKFTNTTTGGLSYLWDFGDGTTSTEFEPTHVYSGSLSSYTVTLTATNSLNCPNTLIQSDYIKITAPPIAQFSVDPGIEISIPSYTFSFIDQSTNSPDQWLWDFGDGITSIDRNPKHTYADTGLYKVTLKVINQSGCFTSSFKNVRISGVPGYLFVPNSFIPGSESSELRQFRAKGSGIKSWRMSVFNKWGQLIWETTKLDEGHPQEGWDGTYRNVELPQSVYYWKIDVEFINGSQWKGMTYNNSAPKRTGPIHLIR</sequence>
<dbReference type="Pfam" id="PF18911">
    <property type="entry name" value="PKD_4"/>
    <property type="match status" value="4"/>
</dbReference>
<keyword evidence="4" id="KW-1133">Transmembrane helix</keyword>
<comment type="caution">
    <text evidence="7">The sequence shown here is derived from an EMBL/GenBank/DDBJ whole genome shotgun (WGS) entry which is preliminary data.</text>
</comment>
<evidence type="ECO:0000256" key="2">
    <source>
        <dbReference type="ARBA" id="ARBA00022692"/>
    </source>
</evidence>
<accession>A0ABU8NL05</accession>
<name>A0ABU8NL05_9SPHI</name>
<feature type="domain" description="PKD" evidence="6">
    <location>
        <begin position="1560"/>
        <end position="1598"/>
    </location>
</feature>
<dbReference type="PROSITE" id="PS50093">
    <property type="entry name" value="PKD"/>
    <property type="match status" value="4"/>
</dbReference>
<dbReference type="Pfam" id="PF19406">
    <property type="entry name" value="PKD_5"/>
    <property type="match status" value="2"/>
</dbReference>
<evidence type="ECO:0000256" key="3">
    <source>
        <dbReference type="ARBA" id="ARBA00022737"/>
    </source>
</evidence>
<dbReference type="InterPro" id="IPR045828">
    <property type="entry name" value="PKD_Bacteroidetes"/>
</dbReference>
<dbReference type="SUPFAM" id="SSF49299">
    <property type="entry name" value="PKD domain"/>
    <property type="match status" value="6"/>
</dbReference>
<dbReference type="CDD" id="cd00146">
    <property type="entry name" value="PKD"/>
    <property type="match status" value="2"/>
</dbReference>
<keyword evidence="3" id="KW-0677">Repeat</keyword>
<evidence type="ECO:0000313" key="8">
    <source>
        <dbReference type="Proteomes" id="UP001378956"/>
    </source>
</evidence>
<evidence type="ECO:0000256" key="4">
    <source>
        <dbReference type="ARBA" id="ARBA00022989"/>
    </source>
</evidence>
<gene>
    <name evidence="7" type="ORF">WAE58_10645</name>
</gene>
<dbReference type="InterPro" id="IPR013783">
    <property type="entry name" value="Ig-like_fold"/>
</dbReference>
<reference evidence="7 8" key="1">
    <citation type="submission" date="2024-03" db="EMBL/GenBank/DDBJ databases">
        <title>Sequence of Lycoming College Course Isolates.</title>
        <authorList>
            <person name="Plotts O."/>
            <person name="Newman J."/>
        </authorList>
    </citation>
    <scope>NUCLEOTIDE SEQUENCE [LARGE SCALE GENOMIC DNA]</scope>
    <source>
        <strain evidence="7 8">CJB-3</strain>
    </source>
</reference>
<evidence type="ECO:0000256" key="1">
    <source>
        <dbReference type="ARBA" id="ARBA00004141"/>
    </source>
</evidence>
<dbReference type="Proteomes" id="UP001378956">
    <property type="component" value="Unassembled WGS sequence"/>
</dbReference>
<evidence type="ECO:0000313" key="7">
    <source>
        <dbReference type="EMBL" id="MEJ2902887.1"/>
    </source>
</evidence>
<protein>
    <submittedName>
        <fullName evidence="7">PKD domain-containing protein</fullName>
    </submittedName>
</protein>
<feature type="domain" description="PKD" evidence="6">
    <location>
        <begin position="1361"/>
        <end position="1413"/>
    </location>
</feature>
<keyword evidence="8" id="KW-1185">Reference proteome</keyword>
<organism evidence="7 8">
    <name type="scientific">Pedobacter panaciterrae</name>
    <dbReference type="NCBI Taxonomy" id="363849"/>
    <lineage>
        <taxon>Bacteria</taxon>
        <taxon>Pseudomonadati</taxon>
        <taxon>Bacteroidota</taxon>
        <taxon>Sphingobacteriia</taxon>
        <taxon>Sphingobacteriales</taxon>
        <taxon>Sphingobacteriaceae</taxon>
        <taxon>Pedobacter</taxon>
    </lineage>
</organism>
<feature type="domain" description="PKD" evidence="6">
    <location>
        <begin position="1633"/>
        <end position="1694"/>
    </location>
</feature>
<dbReference type="Gene3D" id="2.60.40.10">
    <property type="entry name" value="Immunoglobulins"/>
    <property type="match status" value="6"/>
</dbReference>
<keyword evidence="2" id="KW-0812">Transmembrane</keyword>
<dbReference type="SMART" id="SM00089">
    <property type="entry name" value="PKD"/>
    <property type="match status" value="7"/>
</dbReference>
<dbReference type="EMBL" id="JBBEUB010000003">
    <property type="protein sequence ID" value="MEJ2902887.1"/>
    <property type="molecule type" value="Genomic_DNA"/>
</dbReference>
<evidence type="ECO:0000256" key="5">
    <source>
        <dbReference type="ARBA" id="ARBA00023136"/>
    </source>
</evidence>
<dbReference type="PANTHER" id="PTHR46730:SF4">
    <property type="entry name" value="POLYCYSTIC KIDNEY DISEASE PROTEIN 1-LIKE 1"/>
    <property type="match status" value="1"/>
</dbReference>
<proteinExistence type="predicted"/>
<dbReference type="InterPro" id="IPR000601">
    <property type="entry name" value="PKD_dom"/>
</dbReference>